<dbReference type="Proteomes" id="UP000045706">
    <property type="component" value="Unassembled WGS sequence"/>
</dbReference>
<evidence type="ECO:0000313" key="2">
    <source>
        <dbReference type="Proteomes" id="UP000045706"/>
    </source>
</evidence>
<dbReference type="EMBL" id="CVQI01011780">
    <property type="protein sequence ID" value="CRK21301.1"/>
    <property type="molecule type" value="Genomic_DNA"/>
</dbReference>
<reference evidence="2" key="1">
    <citation type="submission" date="2015-05" db="EMBL/GenBank/DDBJ databases">
        <authorList>
            <person name="Fogelqvist Johan"/>
        </authorList>
    </citation>
    <scope>NUCLEOTIDE SEQUENCE [LARGE SCALE GENOMIC DNA]</scope>
</reference>
<dbReference type="PANTHER" id="PTHR41805:SF1">
    <property type="entry name" value="RRNA-PROCESSING PROTEIN FYV7"/>
    <property type="match status" value="1"/>
</dbReference>
<proteinExistence type="predicted"/>
<dbReference type="PANTHER" id="PTHR41805">
    <property type="entry name" value="EXPRESSED PROTEIN"/>
    <property type="match status" value="1"/>
</dbReference>
<dbReference type="AlphaFoldDB" id="A0A0G4LH14"/>
<gene>
    <name evidence="1" type="ORF">BN1723_012328</name>
</gene>
<name>A0A0G4LH14_VERLO</name>
<accession>A0A0G4LH14</accession>
<evidence type="ECO:0000313" key="1">
    <source>
        <dbReference type="EMBL" id="CRK21301.1"/>
    </source>
</evidence>
<sequence length="97" mass="10774">MEACCKGEASLKDGLLERRNAGGNEDSLLCEKDPPKCADLGGRAKGEGLEERERKVADRERYRRAMAKARRGGENGQRKLGRESNLLLEKVRRMTGA</sequence>
<organism evidence="1 2">
    <name type="scientific">Verticillium longisporum</name>
    <name type="common">Verticillium dahliae var. longisporum</name>
    <dbReference type="NCBI Taxonomy" id="100787"/>
    <lineage>
        <taxon>Eukaryota</taxon>
        <taxon>Fungi</taxon>
        <taxon>Dikarya</taxon>
        <taxon>Ascomycota</taxon>
        <taxon>Pezizomycotina</taxon>
        <taxon>Sordariomycetes</taxon>
        <taxon>Hypocreomycetidae</taxon>
        <taxon>Glomerellales</taxon>
        <taxon>Plectosphaerellaceae</taxon>
        <taxon>Verticillium</taxon>
    </lineage>
</organism>
<protein>
    <submittedName>
        <fullName evidence="1">Uncharacterized protein</fullName>
    </submittedName>
</protein>